<organism evidence="1">
    <name type="scientific">Vigna angularis var. angularis</name>
    <dbReference type="NCBI Taxonomy" id="157739"/>
    <lineage>
        <taxon>Eukaryota</taxon>
        <taxon>Viridiplantae</taxon>
        <taxon>Streptophyta</taxon>
        <taxon>Embryophyta</taxon>
        <taxon>Tracheophyta</taxon>
        <taxon>Spermatophyta</taxon>
        <taxon>Magnoliopsida</taxon>
        <taxon>eudicotyledons</taxon>
        <taxon>Gunneridae</taxon>
        <taxon>Pentapetalae</taxon>
        <taxon>rosids</taxon>
        <taxon>fabids</taxon>
        <taxon>Fabales</taxon>
        <taxon>Fabaceae</taxon>
        <taxon>Papilionoideae</taxon>
        <taxon>50 kb inversion clade</taxon>
        <taxon>NPAAA clade</taxon>
        <taxon>indigoferoid/millettioid clade</taxon>
        <taxon>Phaseoleae</taxon>
        <taxon>Vigna</taxon>
    </lineage>
</organism>
<protein>
    <submittedName>
        <fullName evidence="1">Uncharacterized protein</fullName>
    </submittedName>
</protein>
<gene>
    <name evidence="1" type="primary">Vigan.UMG153200</name>
    <name evidence="1" type="ORF">VIGAN_UM153200</name>
</gene>
<proteinExistence type="predicted"/>
<sequence>MAFSDRGSLLQAPPNLYKVLLAFSQPPVAYVVVRHSYYTSGADKVGTVVVRLRFAGPIRSLRLTSPAGWVGLAIPFYESADLRESPSSRLRWTTRHSR</sequence>
<evidence type="ECO:0000313" key="1">
    <source>
        <dbReference type="EMBL" id="BAU03663.1"/>
    </source>
</evidence>
<name>A0A0S3TEZ1_PHAAN</name>
<dbReference type="EMBL" id="AP016017">
    <property type="protein sequence ID" value="BAU03663.1"/>
    <property type="molecule type" value="Genomic_DNA"/>
</dbReference>
<dbReference type="AlphaFoldDB" id="A0A0S3TEZ1"/>
<accession>A0A0S3TEZ1</accession>
<reference evidence="1" key="1">
    <citation type="journal article" date="2015" name="Sci. Rep.">
        <title>The power of single molecule real-time sequencing technology in the de novo assembly of a eukaryotic genome.</title>
        <authorList>
            <person name="Sakai H."/>
            <person name="Naito K."/>
            <person name="Ogiso-Tanaka E."/>
            <person name="Takahashi Y."/>
            <person name="Iseki K."/>
            <person name="Muto C."/>
            <person name="Satou K."/>
            <person name="Teruya K."/>
            <person name="Shiroma A."/>
            <person name="Shimoji M."/>
            <person name="Hirano T."/>
            <person name="Itoh T."/>
            <person name="Kaga A."/>
            <person name="Tomooka N."/>
        </authorList>
    </citation>
    <scope>NUCLEOTIDE SEQUENCE</scope>
</reference>
<dbReference type="OrthoDB" id="1726089at2759"/>